<dbReference type="PANTHER" id="PTHR43857:SF1">
    <property type="entry name" value="YJGH FAMILY PROTEIN"/>
    <property type="match status" value="1"/>
</dbReference>
<name>A0AAD0NXU6_9ACTN</name>
<dbReference type="PANTHER" id="PTHR43857">
    <property type="entry name" value="BLR7761 PROTEIN"/>
    <property type="match status" value="1"/>
</dbReference>
<accession>A0AAD0NXU6</accession>
<dbReference type="KEGG" id="gta:BCM27_00990"/>
<gene>
    <name evidence="1" type="ORF">DLJ61_00995</name>
</gene>
<protein>
    <submittedName>
        <fullName evidence="1">RidA family protein</fullName>
    </submittedName>
</protein>
<dbReference type="EMBL" id="CP029604">
    <property type="protein sequence ID" value="AWO82314.1"/>
    <property type="molecule type" value="Genomic_DNA"/>
</dbReference>
<dbReference type="Pfam" id="PF01042">
    <property type="entry name" value="Ribonuc_L-PSP"/>
    <property type="match status" value="1"/>
</dbReference>
<reference evidence="1 2" key="1">
    <citation type="submission" date="2018-05" db="EMBL/GenBank/DDBJ databases">
        <title>Complete genome sequence of Gordonia terrae NRRL B-16283.</title>
        <authorList>
            <person name="Garlena R.A."/>
            <person name="Russell D.A."/>
            <person name="Hatfull G.F."/>
        </authorList>
    </citation>
    <scope>NUCLEOTIDE SEQUENCE [LARGE SCALE GENOMIC DNA]</scope>
    <source>
        <strain evidence="1 2">NRRL B-16283</strain>
    </source>
</reference>
<dbReference type="GeneID" id="32686297"/>
<dbReference type="Proteomes" id="UP000247118">
    <property type="component" value="Chromosome"/>
</dbReference>
<sequence length="128" mass="13953">MNDRTHLYTDSKWEPIVGYSRALRIGNRVLVSGTTASAPEGVVGGNDVAAQTTEILRRIDEVLQRAGASLDHVITTRIYVTDIRRWEEVGQAHGAVFGDIRPTTTMVEVSGLVDPALLVEIEAEAQIP</sequence>
<evidence type="ECO:0000313" key="2">
    <source>
        <dbReference type="Proteomes" id="UP000247118"/>
    </source>
</evidence>
<dbReference type="CDD" id="cd06154">
    <property type="entry name" value="YjgF_YER057c_UK114_like_6"/>
    <property type="match status" value="1"/>
</dbReference>
<proteinExistence type="predicted"/>
<organism evidence="1 2">
    <name type="scientific">Gordonia terrae</name>
    <dbReference type="NCBI Taxonomy" id="2055"/>
    <lineage>
        <taxon>Bacteria</taxon>
        <taxon>Bacillati</taxon>
        <taxon>Actinomycetota</taxon>
        <taxon>Actinomycetes</taxon>
        <taxon>Mycobacteriales</taxon>
        <taxon>Gordoniaceae</taxon>
        <taxon>Gordonia</taxon>
    </lineage>
</organism>
<dbReference type="RefSeq" id="WP_004021475.1">
    <property type="nucleotide sequence ID" value="NZ_CABEIC010000002.1"/>
</dbReference>
<dbReference type="InterPro" id="IPR035959">
    <property type="entry name" value="RutC-like_sf"/>
</dbReference>
<dbReference type="AlphaFoldDB" id="A0AAD0NXU6"/>
<dbReference type="Gene3D" id="3.30.1330.40">
    <property type="entry name" value="RutC-like"/>
    <property type="match status" value="1"/>
</dbReference>
<dbReference type="SUPFAM" id="SSF55298">
    <property type="entry name" value="YjgF-like"/>
    <property type="match status" value="1"/>
</dbReference>
<evidence type="ECO:0000313" key="1">
    <source>
        <dbReference type="EMBL" id="AWO82314.1"/>
    </source>
</evidence>
<dbReference type="InterPro" id="IPR006175">
    <property type="entry name" value="YjgF/YER057c/UK114"/>
</dbReference>